<dbReference type="GO" id="GO:0071949">
    <property type="term" value="F:FAD binding"/>
    <property type="evidence" value="ECO:0007669"/>
    <property type="project" value="InterPro"/>
</dbReference>
<evidence type="ECO:0000313" key="4">
    <source>
        <dbReference type="EMBL" id="RXK56742.1"/>
    </source>
</evidence>
<evidence type="ECO:0000256" key="2">
    <source>
        <dbReference type="ARBA" id="ARBA00023002"/>
    </source>
</evidence>
<keyword evidence="1" id="KW-0285">Flavoprotein</keyword>
<dbReference type="PANTHER" id="PTHR43762">
    <property type="entry name" value="L-GULONOLACTONE OXIDASE"/>
    <property type="match status" value="1"/>
</dbReference>
<dbReference type="PANTHER" id="PTHR43762:SF1">
    <property type="entry name" value="D-ARABINONO-1,4-LACTONE OXIDASE"/>
    <property type="match status" value="1"/>
</dbReference>
<dbReference type="GO" id="GO:0016020">
    <property type="term" value="C:membrane"/>
    <property type="evidence" value="ECO:0007669"/>
    <property type="project" value="InterPro"/>
</dbReference>
<reference evidence="4 5" key="1">
    <citation type="submission" date="2019-01" db="EMBL/GenBank/DDBJ databases">
        <title>Lacunisphaera sp. strain TWA-58.</title>
        <authorList>
            <person name="Chen W.-M."/>
        </authorList>
    </citation>
    <scope>NUCLEOTIDE SEQUENCE [LARGE SCALE GENOMIC DNA]</scope>
    <source>
        <strain evidence="4 5">TWA-58</strain>
    </source>
</reference>
<gene>
    <name evidence="4" type="ORF">ESB00_12990</name>
</gene>
<dbReference type="Pfam" id="PF01565">
    <property type="entry name" value="FAD_binding_4"/>
    <property type="match status" value="1"/>
</dbReference>
<dbReference type="Gene3D" id="3.30.70.2530">
    <property type="match status" value="1"/>
</dbReference>
<dbReference type="PROSITE" id="PS51387">
    <property type="entry name" value="FAD_PCMH"/>
    <property type="match status" value="1"/>
</dbReference>
<dbReference type="GO" id="GO:0080049">
    <property type="term" value="F:L-gulono-1,4-lactone dehydrogenase activity"/>
    <property type="evidence" value="ECO:0007669"/>
    <property type="project" value="TreeGrafter"/>
</dbReference>
<dbReference type="Gene3D" id="3.30.43.10">
    <property type="entry name" value="Uridine Diphospho-n-acetylenolpyruvylglucosamine Reductase, domain 2"/>
    <property type="match status" value="1"/>
</dbReference>
<evidence type="ECO:0000256" key="1">
    <source>
        <dbReference type="ARBA" id="ARBA00022827"/>
    </source>
</evidence>
<dbReference type="EMBL" id="SDHX01000001">
    <property type="protein sequence ID" value="RXK56742.1"/>
    <property type="molecule type" value="Genomic_DNA"/>
</dbReference>
<dbReference type="InterPro" id="IPR016166">
    <property type="entry name" value="FAD-bd_PCMH"/>
</dbReference>
<dbReference type="InterPro" id="IPR036318">
    <property type="entry name" value="FAD-bd_PCMH-like_sf"/>
</dbReference>
<keyword evidence="2" id="KW-0560">Oxidoreductase</keyword>
<comment type="caution">
    <text evidence="4">The sequence shown here is derived from an EMBL/GenBank/DDBJ whole genome shotgun (WGS) entry which is preliminary data.</text>
</comment>
<accession>A0A4Q1CCV2</accession>
<dbReference type="Gene3D" id="1.10.45.10">
    <property type="entry name" value="Vanillyl-alcohol Oxidase, Chain A, domain 4"/>
    <property type="match status" value="1"/>
</dbReference>
<dbReference type="InterPro" id="IPR016171">
    <property type="entry name" value="Vanillyl_alc_oxidase_C-sub2"/>
</dbReference>
<evidence type="ECO:0000313" key="5">
    <source>
        <dbReference type="Proteomes" id="UP000290218"/>
    </source>
</evidence>
<keyword evidence="1" id="KW-0274">FAD</keyword>
<name>A0A4Q1CCV2_9BACT</name>
<dbReference type="Proteomes" id="UP000290218">
    <property type="component" value="Unassembled WGS sequence"/>
</dbReference>
<dbReference type="InterPro" id="IPR006094">
    <property type="entry name" value="Oxid_FAD_bind_N"/>
</dbReference>
<evidence type="ECO:0000259" key="3">
    <source>
        <dbReference type="PROSITE" id="PS51387"/>
    </source>
</evidence>
<dbReference type="PIRSF" id="PIRSF000136">
    <property type="entry name" value="LGO_GLO"/>
    <property type="match status" value="1"/>
</dbReference>
<dbReference type="InterPro" id="IPR010031">
    <property type="entry name" value="FAD_lactone_oxidase-like"/>
</dbReference>
<keyword evidence="5" id="KW-1185">Reference proteome</keyword>
<dbReference type="RefSeq" id="WP_129048108.1">
    <property type="nucleotide sequence ID" value="NZ_SDHX01000001.1"/>
</dbReference>
<dbReference type="InterPro" id="IPR016167">
    <property type="entry name" value="FAD-bd_PCMH_sub1"/>
</dbReference>
<dbReference type="SUPFAM" id="SSF56176">
    <property type="entry name" value="FAD-binding/transporter-associated domain-like"/>
    <property type="match status" value="1"/>
</dbReference>
<dbReference type="InterPro" id="IPR007173">
    <property type="entry name" value="ALO_C"/>
</dbReference>
<dbReference type="AlphaFoldDB" id="A0A4Q1CCV2"/>
<feature type="domain" description="FAD-binding PCMH-type" evidence="3">
    <location>
        <begin position="15"/>
        <end position="181"/>
    </location>
</feature>
<protein>
    <submittedName>
        <fullName evidence="4">FAD-binding protein</fullName>
    </submittedName>
</protein>
<organism evidence="4 5">
    <name type="scientific">Oleiharenicola lentus</name>
    <dbReference type="NCBI Taxonomy" id="2508720"/>
    <lineage>
        <taxon>Bacteria</taxon>
        <taxon>Pseudomonadati</taxon>
        <taxon>Verrucomicrobiota</taxon>
        <taxon>Opitutia</taxon>
        <taxon>Opitutales</taxon>
        <taxon>Opitutaceae</taxon>
        <taxon>Oleiharenicola</taxon>
    </lineage>
</organism>
<dbReference type="InterPro" id="IPR016169">
    <property type="entry name" value="FAD-bd_PCMH_sub2"/>
</dbReference>
<dbReference type="OrthoDB" id="9768764at2"/>
<dbReference type="Pfam" id="PF04030">
    <property type="entry name" value="ALO"/>
    <property type="match status" value="1"/>
</dbReference>
<sequence length="423" mass="47131">MKLPDWHRHNWSGHLDYRAARFHQPTSVPQVQALVRDAAQVRVIGSRHCFNDIADTTGDMLWLGHLDVPVTIDAVRRRAVIHAGMTYEALCPQLQAAGFALPNLASLKHITVIGAVTTATHGSGNAFGNLATAVVGMEFVNAAGELVELTRERDGDTFRGAVVNLGALGVVTRLTLDLEPAYLVQQDNYERLPFADVFAHFDEITAAGDSVSLFPTWQHDWVDTMWVKRRVPNLTPERVPDRIFGAALASAQPSGAPPTDRTLTPFAKPGIWHERLPHYELHDPTGLGNELQSEYFIPRRHAVSAIRAVLALRQELAPILGLSEIRTIRADDLWLSSAYGEDAVGIHFNWQKKWVGIEPFLPVLENALAPFGARPHLGKLFAMSAERLAEVYPRWRDFSDLVRRFDPTGKFRNRFVERCVLGA</sequence>
<dbReference type="Gene3D" id="3.30.70.2520">
    <property type="match status" value="1"/>
</dbReference>
<proteinExistence type="predicted"/>
<dbReference type="Gene3D" id="3.30.465.10">
    <property type="match status" value="1"/>
</dbReference>
<dbReference type="GO" id="GO:0003885">
    <property type="term" value="F:D-arabinono-1,4-lactone oxidase activity"/>
    <property type="evidence" value="ECO:0007669"/>
    <property type="project" value="InterPro"/>
</dbReference>